<name>A0A7J7L1J5_9MAGN</name>
<evidence type="ECO:0000259" key="10">
    <source>
        <dbReference type="Pfam" id="PF13456"/>
    </source>
</evidence>
<feature type="compositionally biased region" description="Polar residues" evidence="8">
    <location>
        <begin position="597"/>
        <end position="612"/>
    </location>
</feature>
<comment type="caution">
    <text evidence="11">The sequence shown here is derived from an EMBL/GenBank/DDBJ whole genome shotgun (WGS) entry which is preliminary data.</text>
</comment>
<dbReference type="GO" id="GO:0035267">
    <property type="term" value="C:NuA4 histone acetyltransferase complex"/>
    <property type="evidence" value="ECO:0007669"/>
    <property type="project" value="InterPro"/>
</dbReference>
<dbReference type="GO" id="GO:0003676">
    <property type="term" value="F:nucleic acid binding"/>
    <property type="evidence" value="ECO:0007669"/>
    <property type="project" value="InterPro"/>
</dbReference>
<feature type="domain" description="Enhancer of polycomb-like N-terminal" evidence="9">
    <location>
        <begin position="203"/>
        <end position="309"/>
    </location>
</feature>
<evidence type="ECO:0000256" key="5">
    <source>
        <dbReference type="ARBA" id="ARBA00023242"/>
    </source>
</evidence>
<comment type="similarity">
    <text evidence="2 6">Belongs to the enhancer of polycomb family.</text>
</comment>
<evidence type="ECO:0000256" key="6">
    <source>
        <dbReference type="RuleBase" id="RU361124"/>
    </source>
</evidence>
<dbReference type="GO" id="GO:0005634">
    <property type="term" value="C:nucleus"/>
    <property type="evidence" value="ECO:0007669"/>
    <property type="project" value="UniProtKB-SubCell"/>
</dbReference>
<dbReference type="Pfam" id="PF10513">
    <property type="entry name" value="EPL1"/>
    <property type="match status" value="1"/>
</dbReference>
<evidence type="ECO:0000256" key="8">
    <source>
        <dbReference type="SAM" id="MobiDB-lite"/>
    </source>
</evidence>
<evidence type="ECO:0000259" key="9">
    <source>
        <dbReference type="Pfam" id="PF10513"/>
    </source>
</evidence>
<feature type="region of interest" description="Disordered" evidence="8">
    <location>
        <begin position="593"/>
        <end position="612"/>
    </location>
</feature>
<keyword evidence="5 6" id="KW-0539">Nucleus</keyword>
<keyword evidence="7" id="KW-0175">Coiled coil</keyword>
<proteinExistence type="inferred from homology"/>
<evidence type="ECO:0000256" key="7">
    <source>
        <dbReference type="SAM" id="Coils"/>
    </source>
</evidence>
<keyword evidence="3 6" id="KW-0805">Transcription regulation</keyword>
<comment type="subcellular location">
    <subcellularLocation>
        <location evidence="1 6">Nucleus</location>
    </subcellularLocation>
</comment>
<evidence type="ECO:0000313" key="12">
    <source>
        <dbReference type="Proteomes" id="UP000541444"/>
    </source>
</evidence>
<dbReference type="InterPro" id="IPR024943">
    <property type="entry name" value="Enhancer_polycomb"/>
</dbReference>
<keyword evidence="12" id="KW-1185">Reference proteome</keyword>
<dbReference type="OrthoDB" id="435275at2759"/>
<dbReference type="EMBL" id="JACGCM010002693">
    <property type="protein sequence ID" value="KAF6136496.1"/>
    <property type="molecule type" value="Genomic_DNA"/>
</dbReference>
<feature type="compositionally biased region" description="Acidic residues" evidence="8">
    <location>
        <begin position="483"/>
        <end position="492"/>
    </location>
</feature>
<dbReference type="InterPro" id="IPR036397">
    <property type="entry name" value="RNaseH_sf"/>
</dbReference>
<dbReference type="Proteomes" id="UP000541444">
    <property type="component" value="Unassembled WGS sequence"/>
</dbReference>
<reference evidence="11 12" key="1">
    <citation type="journal article" date="2020" name="IScience">
        <title>Genome Sequencing of the Endangered Kingdonia uniflora (Circaeasteraceae, Ranunculales) Reveals Potential Mechanisms of Evolutionary Specialization.</title>
        <authorList>
            <person name="Sun Y."/>
            <person name="Deng T."/>
            <person name="Zhang A."/>
            <person name="Moore M.J."/>
            <person name="Landis J.B."/>
            <person name="Lin N."/>
            <person name="Zhang H."/>
            <person name="Zhang X."/>
            <person name="Huang J."/>
            <person name="Zhang X."/>
            <person name="Sun H."/>
            <person name="Wang H."/>
        </authorList>
    </citation>
    <scope>NUCLEOTIDE SEQUENCE [LARGE SCALE GENOMIC DNA]</scope>
    <source>
        <strain evidence="11">TB1705</strain>
        <tissue evidence="11">Leaf</tissue>
    </source>
</reference>
<dbReference type="InterPro" id="IPR019542">
    <property type="entry name" value="Enhancer_polycomb-like_N"/>
</dbReference>
<dbReference type="SUPFAM" id="SSF53098">
    <property type="entry name" value="Ribonuclease H-like"/>
    <property type="match status" value="1"/>
</dbReference>
<keyword evidence="4 6" id="KW-0804">Transcription</keyword>
<evidence type="ECO:0000256" key="4">
    <source>
        <dbReference type="ARBA" id="ARBA00023163"/>
    </source>
</evidence>
<dbReference type="InterPro" id="IPR044730">
    <property type="entry name" value="RNase_H-like_dom_plant"/>
</dbReference>
<feature type="coiled-coil region" evidence="7">
    <location>
        <begin position="417"/>
        <end position="457"/>
    </location>
</feature>
<feature type="region of interest" description="Disordered" evidence="8">
    <location>
        <begin position="482"/>
        <end position="506"/>
    </location>
</feature>
<feature type="domain" description="RNase H type-1" evidence="10">
    <location>
        <begin position="121"/>
        <end position="175"/>
    </location>
</feature>
<dbReference type="GO" id="GO:0004523">
    <property type="term" value="F:RNA-DNA hybrid ribonuclease activity"/>
    <property type="evidence" value="ECO:0007669"/>
    <property type="project" value="InterPro"/>
</dbReference>
<accession>A0A7J7L1J5</accession>
<gene>
    <name evidence="11" type="ORF">GIB67_035055</name>
</gene>
<evidence type="ECO:0000313" key="11">
    <source>
        <dbReference type="EMBL" id="KAF6136496.1"/>
    </source>
</evidence>
<evidence type="ECO:0000256" key="3">
    <source>
        <dbReference type="ARBA" id="ARBA00023015"/>
    </source>
</evidence>
<dbReference type="CDD" id="cd06222">
    <property type="entry name" value="RNase_H_like"/>
    <property type="match status" value="1"/>
</dbReference>
<dbReference type="Pfam" id="PF13456">
    <property type="entry name" value="RVT_3"/>
    <property type="match status" value="1"/>
</dbReference>
<sequence>MLQLRELASGIALSIIGDGADTYLRKDPWHPLGILMSKFAQRLTYDSRCHREAKVCCIIENGEWVIPTQMVTAVEEFVENWVADNIVNITFMARWNVEVEFRPALVYCKREPSDEGLVVINTDGSLKDGKGGYGAIIRDHNRVCSAAATVDIVPMTVVIHELQAIKMGLKLALSKRQEDPSITKGLAFKLEGYQNLMTKARQHPASSQLTGESISRNRQGTEVLHIPTKKISPEIPTPQFLVVDTYERDYSCTFTQPTSYLRGRGARVDIGEFIEYDLDNEDEDWVQEFNKERTALTPEKFESLLFNFEVLDHKTRERAGVITSTLGLPVPVLLHLDTALEALQAQSVRYAVFQSVYNYWKSKRERWQKPILRQLQPPPPVNDTNPYNVFRPREKVHRLHTRRMQRRENNVQSFEKLRMVRRNLDQAKTALEALIKREEKKREVMESEVSLQRIQMKYKNDAQLVEDGLVLGIPPAPYKFGSSEDDLGDSDDMTASRPYASQNPPFAESTLMKRDFRRQPLLQGWLQKRDPHELVLLFTRPIEPERLSSAGIIPPSNPSSEALTSAPQYRFHGRIGRGGRIVFDRWNPLLGTPIGHESSSYQPSNSRPVPHG</sequence>
<organism evidence="11 12">
    <name type="scientific">Kingdonia uniflora</name>
    <dbReference type="NCBI Taxonomy" id="39325"/>
    <lineage>
        <taxon>Eukaryota</taxon>
        <taxon>Viridiplantae</taxon>
        <taxon>Streptophyta</taxon>
        <taxon>Embryophyta</taxon>
        <taxon>Tracheophyta</taxon>
        <taxon>Spermatophyta</taxon>
        <taxon>Magnoliopsida</taxon>
        <taxon>Ranunculales</taxon>
        <taxon>Circaeasteraceae</taxon>
        <taxon>Kingdonia</taxon>
    </lineage>
</organism>
<evidence type="ECO:0000256" key="1">
    <source>
        <dbReference type="ARBA" id="ARBA00004123"/>
    </source>
</evidence>
<dbReference type="PANTHER" id="PTHR14898">
    <property type="entry name" value="ENHANCER OF POLYCOMB"/>
    <property type="match status" value="1"/>
</dbReference>
<protein>
    <recommendedName>
        <fullName evidence="6">Enhancer of polycomb-like protein</fullName>
    </recommendedName>
</protein>
<dbReference type="InterPro" id="IPR002156">
    <property type="entry name" value="RNaseH_domain"/>
</dbReference>
<dbReference type="AlphaFoldDB" id="A0A7J7L1J5"/>
<dbReference type="InterPro" id="IPR012337">
    <property type="entry name" value="RNaseH-like_sf"/>
</dbReference>
<dbReference type="Gene3D" id="3.30.420.10">
    <property type="entry name" value="Ribonuclease H-like superfamily/Ribonuclease H"/>
    <property type="match status" value="1"/>
</dbReference>
<dbReference type="GO" id="GO:0006357">
    <property type="term" value="P:regulation of transcription by RNA polymerase II"/>
    <property type="evidence" value="ECO:0007669"/>
    <property type="project" value="InterPro"/>
</dbReference>
<evidence type="ECO:0000256" key="2">
    <source>
        <dbReference type="ARBA" id="ARBA00008035"/>
    </source>
</evidence>